<dbReference type="Proteomes" id="UP000266841">
    <property type="component" value="Unassembled WGS sequence"/>
</dbReference>
<feature type="region of interest" description="Disordered" evidence="6">
    <location>
        <begin position="166"/>
        <end position="206"/>
    </location>
</feature>
<dbReference type="InterPro" id="IPR007330">
    <property type="entry name" value="MIT_dom"/>
</dbReference>
<gene>
    <name evidence="8" type="ORF">THAOC_10505</name>
</gene>
<keyword evidence="4" id="KW-0653">Protein transport</keyword>
<comment type="catalytic activity">
    <reaction evidence="5">
        <text>ATP + H2O = ADP + phosphate + H(+)</text>
        <dbReference type="Rhea" id="RHEA:13065"/>
        <dbReference type="ChEBI" id="CHEBI:15377"/>
        <dbReference type="ChEBI" id="CHEBI:15378"/>
        <dbReference type="ChEBI" id="CHEBI:30616"/>
        <dbReference type="ChEBI" id="CHEBI:43474"/>
        <dbReference type="ChEBI" id="CHEBI:456216"/>
        <dbReference type="EC" id="3.6.4.6"/>
    </reaction>
</comment>
<dbReference type="EC" id="3.6.4.6" evidence="1"/>
<accession>K0STK0</accession>
<evidence type="ECO:0000256" key="5">
    <source>
        <dbReference type="ARBA" id="ARBA00048883"/>
    </source>
</evidence>
<dbReference type="OrthoDB" id="29072at2759"/>
<keyword evidence="2" id="KW-0813">Transport</keyword>
<evidence type="ECO:0000256" key="3">
    <source>
        <dbReference type="ARBA" id="ARBA00022801"/>
    </source>
</evidence>
<evidence type="ECO:0000313" key="9">
    <source>
        <dbReference type="Proteomes" id="UP000266841"/>
    </source>
</evidence>
<keyword evidence="3" id="KW-0378">Hydrolase</keyword>
<evidence type="ECO:0000256" key="2">
    <source>
        <dbReference type="ARBA" id="ARBA00022448"/>
    </source>
</evidence>
<feature type="domain" description="MIT" evidence="7">
    <location>
        <begin position="93"/>
        <end position="170"/>
    </location>
</feature>
<evidence type="ECO:0000256" key="1">
    <source>
        <dbReference type="ARBA" id="ARBA00012674"/>
    </source>
</evidence>
<evidence type="ECO:0000259" key="7">
    <source>
        <dbReference type="SMART" id="SM00745"/>
    </source>
</evidence>
<keyword evidence="9" id="KW-1185">Reference proteome</keyword>
<protein>
    <recommendedName>
        <fullName evidence="1">vesicle-fusing ATPase</fullName>
        <ecNumber evidence="1">3.6.4.6</ecNumber>
    </recommendedName>
</protein>
<comment type="caution">
    <text evidence="8">The sequence shown here is derived from an EMBL/GenBank/DDBJ whole genome shotgun (WGS) entry which is preliminary data.</text>
</comment>
<feature type="non-terminal residue" evidence="8">
    <location>
        <position position="206"/>
    </location>
</feature>
<evidence type="ECO:0000256" key="4">
    <source>
        <dbReference type="ARBA" id="ARBA00022927"/>
    </source>
</evidence>
<dbReference type="Gene3D" id="1.20.58.80">
    <property type="entry name" value="Phosphotransferase system, lactose/cellobiose-type IIA subunit"/>
    <property type="match status" value="1"/>
</dbReference>
<dbReference type="FunFam" id="1.20.58.80:FF:000004">
    <property type="entry name" value="Vacuolar protein sorting-associated protein 4"/>
    <property type="match status" value="1"/>
</dbReference>
<organism evidence="8 9">
    <name type="scientific">Thalassiosira oceanica</name>
    <name type="common">Marine diatom</name>
    <dbReference type="NCBI Taxonomy" id="159749"/>
    <lineage>
        <taxon>Eukaryota</taxon>
        <taxon>Sar</taxon>
        <taxon>Stramenopiles</taxon>
        <taxon>Ochrophyta</taxon>
        <taxon>Bacillariophyta</taxon>
        <taxon>Coscinodiscophyceae</taxon>
        <taxon>Thalassiosirophycidae</taxon>
        <taxon>Thalassiosirales</taxon>
        <taxon>Thalassiosiraceae</taxon>
        <taxon>Thalassiosira</taxon>
    </lineage>
</organism>
<dbReference type="SUPFAM" id="SSF116846">
    <property type="entry name" value="MIT domain"/>
    <property type="match status" value="1"/>
</dbReference>
<dbReference type="InterPro" id="IPR036181">
    <property type="entry name" value="MIT_dom_sf"/>
</dbReference>
<sequence length="206" mass="22684">MHCIIARAWSSEVVSESLMKPLHGRKCGKPINYAHSLAQETSEPCPTEEFRARASPEYGWPTLYILFSYSQSGALAVYLPVHDSCSSMYYDSYNNFIPDAIDIVSKAIAADNEGDYDKALSFYRDALSRFTLGLKYEKNESRKKLIIERVEGYMKRAEELRDYLNKQAEVDKQGGGGSGGGSGGAGTKPKGSGEDDADAEKAKLRG</sequence>
<dbReference type="AlphaFoldDB" id="K0STK0"/>
<reference evidence="8 9" key="1">
    <citation type="journal article" date="2012" name="Genome Biol.">
        <title>Genome and low-iron response of an oceanic diatom adapted to chronic iron limitation.</title>
        <authorList>
            <person name="Lommer M."/>
            <person name="Specht M."/>
            <person name="Roy A.S."/>
            <person name="Kraemer L."/>
            <person name="Andreson R."/>
            <person name="Gutowska M.A."/>
            <person name="Wolf J."/>
            <person name="Bergner S.V."/>
            <person name="Schilhabel M.B."/>
            <person name="Klostermeier U.C."/>
            <person name="Beiko R.G."/>
            <person name="Rosenstiel P."/>
            <person name="Hippler M."/>
            <person name="Laroche J."/>
        </authorList>
    </citation>
    <scope>NUCLEOTIDE SEQUENCE [LARGE SCALE GENOMIC DNA]</scope>
    <source>
        <strain evidence="8 9">CCMP1005</strain>
    </source>
</reference>
<dbReference type="GO" id="GO:0015031">
    <property type="term" value="P:protein transport"/>
    <property type="evidence" value="ECO:0007669"/>
    <property type="project" value="UniProtKB-KW"/>
</dbReference>
<evidence type="ECO:0000256" key="6">
    <source>
        <dbReference type="SAM" id="MobiDB-lite"/>
    </source>
</evidence>
<dbReference type="eggNOG" id="KOG0739">
    <property type="taxonomic scope" value="Eukaryota"/>
</dbReference>
<dbReference type="EMBL" id="AGNL01011547">
    <property type="protein sequence ID" value="EJK68324.1"/>
    <property type="molecule type" value="Genomic_DNA"/>
</dbReference>
<dbReference type="GO" id="GO:0016787">
    <property type="term" value="F:hydrolase activity"/>
    <property type="evidence" value="ECO:0007669"/>
    <property type="project" value="UniProtKB-KW"/>
</dbReference>
<feature type="compositionally biased region" description="Gly residues" evidence="6">
    <location>
        <begin position="173"/>
        <end position="186"/>
    </location>
</feature>
<evidence type="ECO:0000313" key="8">
    <source>
        <dbReference type="EMBL" id="EJK68324.1"/>
    </source>
</evidence>
<dbReference type="SMART" id="SM00745">
    <property type="entry name" value="MIT"/>
    <property type="match status" value="1"/>
</dbReference>
<dbReference type="Pfam" id="PF04212">
    <property type="entry name" value="MIT"/>
    <property type="match status" value="1"/>
</dbReference>
<proteinExistence type="predicted"/>
<name>K0STK0_THAOC</name>